<dbReference type="InParanoid" id="F0YI73"/>
<dbReference type="Gene3D" id="3.40.50.150">
    <property type="entry name" value="Vaccinia Virus protein VP39"/>
    <property type="match status" value="1"/>
</dbReference>
<dbReference type="AlphaFoldDB" id="F0YI73"/>
<evidence type="ECO:0000313" key="2">
    <source>
        <dbReference type="Proteomes" id="UP000002729"/>
    </source>
</evidence>
<dbReference type="OrthoDB" id="2016285at2759"/>
<protein>
    <recommendedName>
        <fullName evidence="3">PABS domain-containing protein</fullName>
    </recommendedName>
</protein>
<dbReference type="RefSeq" id="XP_009040116.1">
    <property type="nucleotide sequence ID" value="XM_009041868.1"/>
</dbReference>
<keyword evidence="2" id="KW-1185">Reference proteome</keyword>
<reference evidence="1 2" key="1">
    <citation type="journal article" date="2011" name="Proc. Natl. Acad. Sci. U.S.A.">
        <title>Niche of harmful alga Aureococcus anophagefferens revealed through ecogenomics.</title>
        <authorList>
            <person name="Gobler C.J."/>
            <person name="Berry D.L."/>
            <person name="Dyhrman S.T."/>
            <person name="Wilhelm S.W."/>
            <person name="Salamov A."/>
            <person name="Lobanov A.V."/>
            <person name="Zhang Y."/>
            <person name="Collier J.L."/>
            <person name="Wurch L.L."/>
            <person name="Kustka A.B."/>
            <person name="Dill B.D."/>
            <person name="Shah M."/>
            <person name="VerBerkmoes N.C."/>
            <person name="Kuo A."/>
            <person name="Terry A."/>
            <person name="Pangilinan J."/>
            <person name="Lindquist E.A."/>
            <person name="Lucas S."/>
            <person name="Paulsen I.T."/>
            <person name="Hattenrath-Lehmann T.K."/>
            <person name="Talmage S.C."/>
            <person name="Walker E.A."/>
            <person name="Koch F."/>
            <person name="Burson A.M."/>
            <person name="Marcoval M.A."/>
            <person name="Tang Y.Z."/>
            <person name="Lecleir G.R."/>
            <person name="Coyne K.J."/>
            <person name="Berg G.M."/>
            <person name="Bertrand E.M."/>
            <person name="Saito M.A."/>
            <person name="Gladyshev V.N."/>
            <person name="Grigoriev I.V."/>
        </authorList>
    </citation>
    <scope>NUCLEOTIDE SEQUENCE [LARGE SCALE GENOMIC DNA]</scope>
    <source>
        <strain evidence="2">CCMP 1984</strain>
    </source>
</reference>
<gene>
    <name evidence="1" type="ORF">AURANDRAFT_72311</name>
</gene>
<dbReference type="KEGG" id="aaf:AURANDRAFT_72311"/>
<dbReference type="EMBL" id="GL833143">
    <property type="protein sequence ID" value="EGB05215.1"/>
    <property type="molecule type" value="Genomic_DNA"/>
</dbReference>
<organism evidence="2">
    <name type="scientific">Aureococcus anophagefferens</name>
    <name type="common">Harmful bloom alga</name>
    <dbReference type="NCBI Taxonomy" id="44056"/>
    <lineage>
        <taxon>Eukaryota</taxon>
        <taxon>Sar</taxon>
        <taxon>Stramenopiles</taxon>
        <taxon>Ochrophyta</taxon>
        <taxon>Pelagophyceae</taxon>
        <taxon>Pelagomonadales</taxon>
        <taxon>Pelagomonadaceae</taxon>
        <taxon>Aureococcus</taxon>
    </lineage>
</organism>
<proteinExistence type="predicted"/>
<dbReference type="SUPFAM" id="SSF53335">
    <property type="entry name" value="S-adenosyl-L-methionine-dependent methyltransferases"/>
    <property type="match status" value="1"/>
</dbReference>
<dbReference type="Proteomes" id="UP000002729">
    <property type="component" value="Unassembled WGS sequence"/>
</dbReference>
<evidence type="ECO:0000313" key="1">
    <source>
        <dbReference type="EMBL" id="EGB05215.1"/>
    </source>
</evidence>
<dbReference type="InterPro" id="IPR029063">
    <property type="entry name" value="SAM-dependent_MTases_sf"/>
</dbReference>
<dbReference type="GeneID" id="20228654"/>
<name>F0YI73_AURAN</name>
<evidence type="ECO:0008006" key="3">
    <source>
        <dbReference type="Google" id="ProtNLM"/>
    </source>
</evidence>
<sequence length="455" mass="50953">MVTDLGHRAMFTPKGHCELAGEGIEYDWGVASRWKRKNGRDEDQHLQEDTLRSLSPKVLPVLRVRMFERTAWRYKQAYRRVTRGEATAGEFAEVERLQKEIRRHRDAEVELAALEGRRENPLAALDAPPGTAPILYHNDMKFLISEHAIMGAMHMHTPHELAFRGLAIQAAATYLRPASTSAITLGVGAGSVVKELRHRNVQVRAVEINPVVARLARIEFGVGCSVGDGNHSAFCHVDATLIVQQIGVDVIEHVRDGSHDLVIVDAFNGVGMASTWRFLNSETMRHIKVSFRDQAAGLLVFNIAIAGEREADNDVLNRAASIMAQKFEFVRAFRDSPIDGADASNVVFFASDSKIDAEGLEVLFEDDWQYGSEHWVVLECTPVHCEGLSKNSPKSPPGEEYDTKLRQKLREITASYIPVENLFRKNIQVELRLISLTVSGILLLAFRKRSRDKIE</sequence>
<accession>F0YI73</accession>